<dbReference type="Proteomes" id="UP000681720">
    <property type="component" value="Unassembled WGS sequence"/>
</dbReference>
<feature type="non-terminal residue" evidence="2">
    <location>
        <position position="55"/>
    </location>
</feature>
<protein>
    <submittedName>
        <fullName evidence="2">Uncharacterized protein</fullName>
    </submittedName>
</protein>
<dbReference type="EMBL" id="CAJOBH010083728">
    <property type="protein sequence ID" value="CAF4529560.1"/>
    <property type="molecule type" value="Genomic_DNA"/>
</dbReference>
<evidence type="ECO:0000313" key="3">
    <source>
        <dbReference type="EMBL" id="CAF4816983.1"/>
    </source>
</evidence>
<dbReference type="Proteomes" id="UP000676336">
    <property type="component" value="Unassembled WGS sequence"/>
</dbReference>
<dbReference type="AlphaFoldDB" id="A0A8S2Y2P2"/>
<accession>A0A8S2Y2P2</accession>
<sequence length="55" mass="6306">MQVPLFAQVFLLEHGSIRCEQVKPENHAEQIHIKLSKPSIQLPPCKQGFEAHLFI</sequence>
<comment type="caution">
    <text evidence="2">The sequence shown here is derived from an EMBL/GenBank/DDBJ whole genome shotgun (WGS) entry which is preliminary data.</text>
</comment>
<evidence type="ECO:0000313" key="2">
    <source>
        <dbReference type="EMBL" id="CAF4529560.1"/>
    </source>
</evidence>
<organism evidence="2 4">
    <name type="scientific">Rotaria magnacalcarata</name>
    <dbReference type="NCBI Taxonomy" id="392030"/>
    <lineage>
        <taxon>Eukaryota</taxon>
        <taxon>Metazoa</taxon>
        <taxon>Spiralia</taxon>
        <taxon>Gnathifera</taxon>
        <taxon>Rotifera</taxon>
        <taxon>Eurotatoria</taxon>
        <taxon>Bdelloidea</taxon>
        <taxon>Philodinida</taxon>
        <taxon>Philodinidae</taxon>
        <taxon>Rotaria</taxon>
    </lineage>
</organism>
<proteinExistence type="predicted"/>
<gene>
    <name evidence="2" type="ORF">BYL167_LOCUS37244</name>
    <name evidence="3" type="ORF">GIL414_LOCUS47830</name>
    <name evidence="1" type="ORF">SMN809_LOCUS35521</name>
</gene>
<evidence type="ECO:0000313" key="1">
    <source>
        <dbReference type="EMBL" id="CAF4514426.1"/>
    </source>
</evidence>
<evidence type="ECO:0000313" key="4">
    <source>
        <dbReference type="Proteomes" id="UP000681967"/>
    </source>
</evidence>
<dbReference type="EMBL" id="CAJOBJ010153662">
    <property type="protein sequence ID" value="CAF4816983.1"/>
    <property type="molecule type" value="Genomic_DNA"/>
</dbReference>
<name>A0A8S2Y2P2_9BILA</name>
<dbReference type="Proteomes" id="UP000681967">
    <property type="component" value="Unassembled WGS sequence"/>
</dbReference>
<reference evidence="2" key="1">
    <citation type="submission" date="2021-02" db="EMBL/GenBank/DDBJ databases">
        <authorList>
            <person name="Nowell W R."/>
        </authorList>
    </citation>
    <scope>NUCLEOTIDE SEQUENCE</scope>
</reference>
<dbReference type="EMBL" id="CAJOBI010084896">
    <property type="protein sequence ID" value="CAF4514426.1"/>
    <property type="molecule type" value="Genomic_DNA"/>
</dbReference>